<dbReference type="AlphaFoldDB" id="A0AAV0RKI8"/>
<feature type="region of interest" description="Disordered" evidence="1">
    <location>
        <begin position="257"/>
        <end position="438"/>
    </location>
</feature>
<feature type="compositionally biased region" description="Basic and acidic residues" evidence="1">
    <location>
        <begin position="401"/>
        <end position="423"/>
    </location>
</feature>
<feature type="compositionally biased region" description="Basic and acidic residues" evidence="1">
    <location>
        <begin position="43"/>
        <end position="62"/>
    </location>
</feature>
<name>A0AAV0RKI8_9ROSI</name>
<keyword evidence="3" id="KW-1185">Reference proteome</keyword>
<sequence>MPGRAATPMLEQQTEVAPVDKGEEAARLLADMTTDGETLCSTLERKATMEKPPWNDEGKESTGEEGDSPCHRAKFSSPELRSPTVSLHSAAGTAMAFVTTTTAAFLEEPEKEDGGSLLFPNDKLCFLSSHKQQLQRSGVSPSLAASYTIGPSPGPKWILAKGFWEPHRVGSSVAGCEKSFDGVPLAKGRQRSRPRLKQDLQSHGLILGSNMSCFSWALLYGLGLKENEDEFMGIDDGLKEEQVSDSYFVEFEKEGVESSGHGCDEAGRGSRVWASGAEGGGVDGRAAAEGRATARGEEDGNAGERSAAEAASTDEEAVTTKDGKELPRASPEREKKNEGEDDGGGTLLSPMKELEKQAHRPVGVVETARATSRGMADQVVRRERKGEARKSVAAIDEEVAPDARGESHRMSCWPEKRTKREMEEGSGDCSLLKNPGSPTLGWPYQQPLLGRVTRAAGSNGLNGVV</sequence>
<protein>
    <submittedName>
        <fullName evidence="2">Uncharacterized protein</fullName>
    </submittedName>
</protein>
<proteinExistence type="predicted"/>
<evidence type="ECO:0000256" key="1">
    <source>
        <dbReference type="SAM" id="MobiDB-lite"/>
    </source>
</evidence>
<evidence type="ECO:0000313" key="2">
    <source>
        <dbReference type="EMBL" id="CAI0558137.1"/>
    </source>
</evidence>
<organism evidence="2 3">
    <name type="scientific">Linum tenue</name>
    <dbReference type="NCBI Taxonomy" id="586396"/>
    <lineage>
        <taxon>Eukaryota</taxon>
        <taxon>Viridiplantae</taxon>
        <taxon>Streptophyta</taxon>
        <taxon>Embryophyta</taxon>
        <taxon>Tracheophyta</taxon>
        <taxon>Spermatophyta</taxon>
        <taxon>Magnoliopsida</taxon>
        <taxon>eudicotyledons</taxon>
        <taxon>Gunneridae</taxon>
        <taxon>Pentapetalae</taxon>
        <taxon>rosids</taxon>
        <taxon>fabids</taxon>
        <taxon>Malpighiales</taxon>
        <taxon>Linaceae</taxon>
        <taxon>Linum</taxon>
    </lineage>
</organism>
<dbReference type="Proteomes" id="UP001154282">
    <property type="component" value="Unassembled WGS sequence"/>
</dbReference>
<comment type="caution">
    <text evidence="2">The sequence shown here is derived from an EMBL/GenBank/DDBJ whole genome shotgun (WGS) entry which is preliminary data.</text>
</comment>
<dbReference type="EMBL" id="CAMGYJ010000011">
    <property type="protein sequence ID" value="CAI0558137.1"/>
    <property type="molecule type" value="Genomic_DNA"/>
</dbReference>
<feature type="compositionally biased region" description="Basic and acidic residues" evidence="1">
    <location>
        <begin position="286"/>
        <end position="298"/>
    </location>
</feature>
<feature type="compositionally biased region" description="Basic and acidic residues" evidence="1">
    <location>
        <begin position="379"/>
        <end position="390"/>
    </location>
</feature>
<gene>
    <name evidence="2" type="ORF">LITE_LOCUS48652</name>
</gene>
<evidence type="ECO:0000313" key="3">
    <source>
        <dbReference type="Proteomes" id="UP001154282"/>
    </source>
</evidence>
<reference evidence="2" key="1">
    <citation type="submission" date="2022-08" db="EMBL/GenBank/DDBJ databases">
        <authorList>
            <person name="Gutierrez-Valencia J."/>
        </authorList>
    </citation>
    <scope>NUCLEOTIDE SEQUENCE</scope>
</reference>
<feature type="region of interest" description="Disordered" evidence="1">
    <location>
        <begin position="43"/>
        <end position="87"/>
    </location>
</feature>
<feature type="compositionally biased region" description="Basic and acidic residues" evidence="1">
    <location>
        <begin position="257"/>
        <end position="268"/>
    </location>
</feature>
<feature type="compositionally biased region" description="Basic and acidic residues" evidence="1">
    <location>
        <begin position="318"/>
        <end position="338"/>
    </location>
</feature>
<accession>A0AAV0RKI8</accession>